<dbReference type="Pfam" id="PF05916">
    <property type="entry name" value="Sld5"/>
    <property type="match status" value="1"/>
</dbReference>
<gene>
    <name evidence="11" type="ORF">HERILL_LOCUS14477</name>
</gene>
<protein>
    <recommendedName>
        <fullName evidence="4 8">DNA replication complex GINS protein SLD5</fullName>
    </recommendedName>
</protein>
<evidence type="ECO:0000313" key="11">
    <source>
        <dbReference type="EMBL" id="CAD7092088.1"/>
    </source>
</evidence>
<comment type="function">
    <text evidence="8">The GINS complex plays an essential role in the initiation of DNA replication.</text>
</comment>
<dbReference type="CDD" id="cd11711">
    <property type="entry name" value="GINS_A_Sld5"/>
    <property type="match status" value="1"/>
</dbReference>
<reference evidence="11 12" key="1">
    <citation type="submission" date="2020-11" db="EMBL/GenBank/DDBJ databases">
        <authorList>
            <person name="Wallbank WR R."/>
            <person name="Pardo Diaz C."/>
            <person name="Kozak K."/>
            <person name="Martin S."/>
            <person name="Jiggins C."/>
            <person name="Moest M."/>
            <person name="Warren A I."/>
            <person name="Generalovic N T."/>
            <person name="Byers J.R.P. K."/>
            <person name="Montejo-Kovacevich G."/>
            <person name="Yen C E."/>
        </authorList>
    </citation>
    <scope>NUCLEOTIDE SEQUENCE [LARGE SCALE GENOMIC DNA]</scope>
</reference>
<dbReference type="PANTHER" id="PTHR21206:SF0">
    <property type="entry name" value="DNA REPLICATION COMPLEX GINS PROTEIN SLD5"/>
    <property type="match status" value="1"/>
</dbReference>
<dbReference type="GO" id="GO:0000727">
    <property type="term" value="P:double-strand break repair via break-induced replication"/>
    <property type="evidence" value="ECO:0007669"/>
    <property type="project" value="TreeGrafter"/>
</dbReference>
<dbReference type="InterPro" id="IPR031633">
    <property type="entry name" value="SLD5_C"/>
</dbReference>
<dbReference type="PIRSF" id="PIRSF007764">
    <property type="entry name" value="Sld5"/>
    <property type="match status" value="1"/>
</dbReference>
<dbReference type="SUPFAM" id="SSF160059">
    <property type="entry name" value="PriA/YqbF domain"/>
    <property type="match status" value="1"/>
</dbReference>
<dbReference type="Gene3D" id="1.20.58.1030">
    <property type="match status" value="1"/>
</dbReference>
<evidence type="ECO:0000259" key="9">
    <source>
        <dbReference type="Pfam" id="PF05916"/>
    </source>
</evidence>
<dbReference type="EMBL" id="LR899014">
    <property type="protein sequence ID" value="CAD7092088.1"/>
    <property type="molecule type" value="Genomic_DNA"/>
</dbReference>
<organism evidence="11 12">
    <name type="scientific">Hermetia illucens</name>
    <name type="common">Black soldier fly</name>
    <dbReference type="NCBI Taxonomy" id="343691"/>
    <lineage>
        <taxon>Eukaryota</taxon>
        <taxon>Metazoa</taxon>
        <taxon>Ecdysozoa</taxon>
        <taxon>Arthropoda</taxon>
        <taxon>Hexapoda</taxon>
        <taxon>Insecta</taxon>
        <taxon>Pterygota</taxon>
        <taxon>Neoptera</taxon>
        <taxon>Endopterygota</taxon>
        <taxon>Diptera</taxon>
        <taxon>Brachycera</taxon>
        <taxon>Stratiomyomorpha</taxon>
        <taxon>Stratiomyidae</taxon>
        <taxon>Hermetiinae</taxon>
        <taxon>Hermetia</taxon>
    </lineage>
</organism>
<evidence type="ECO:0000259" key="10">
    <source>
        <dbReference type="Pfam" id="PF16922"/>
    </source>
</evidence>
<evidence type="ECO:0000256" key="8">
    <source>
        <dbReference type="PIRNR" id="PIRNR007764"/>
    </source>
</evidence>
<dbReference type="Proteomes" id="UP000594454">
    <property type="component" value="Chromosome 6"/>
</dbReference>
<evidence type="ECO:0000256" key="6">
    <source>
        <dbReference type="ARBA" id="ARBA00022705"/>
    </source>
</evidence>
<sequence length="214" mass="25059">MEQNVREEDLELSDDEELITAQKVLENLENAWLNEKFAPELLPQQTEMLELMLGQVAHMEENIKELDKNDFRSIAHRMELERIRYIIASYLRCRLEKIETFTKLILQEEESRADEEKRMSVEETKFATEYHENMENYFKTVALQYMPTLQRSDADQRIVRPNMMSHVFVKAKETVPAVVVGVEDEEVDLVAGSQHIIPYQLISDLVLKGSVQLI</sequence>
<evidence type="ECO:0000256" key="7">
    <source>
        <dbReference type="ARBA" id="ARBA00023242"/>
    </source>
</evidence>
<dbReference type="GO" id="GO:0000811">
    <property type="term" value="C:GINS complex"/>
    <property type="evidence" value="ECO:0007669"/>
    <property type="project" value="UniProtKB-UniRule"/>
</dbReference>
<feature type="domain" description="GINS subunit" evidence="9">
    <location>
        <begin position="68"/>
        <end position="140"/>
    </location>
</feature>
<evidence type="ECO:0000313" key="12">
    <source>
        <dbReference type="Proteomes" id="UP000594454"/>
    </source>
</evidence>
<dbReference type="OrthoDB" id="338231at2759"/>
<keyword evidence="7 8" id="KW-0539">Nucleus</keyword>
<dbReference type="InterPro" id="IPR008591">
    <property type="entry name" value="GINS_Sld5"/>
</dbReference>
<name>A0A7R8Z1L7_HERIL</name>
<feature type="domain" description="DNA replication complex GINS protein SLD5 C-terminal" evidence="10">
    <location>
        <begin position="161"/>
        <end position="214"/>
    </location>
</feature>
<dbReference type="InterPro" id="IPR038749">
    <property type="entry name" value="Sld5_GINS_A"/>
</dbReference>
<dbReference type="FunFam" id="3.40.5.60:FF:000001">
    <property type="entry name" value="DNA replication complex GINS protein SLD5"/>
    <property type="match status" value="1"/>
</dbReference>
<dbReference type="InParanoid" id="A0A7R8Z1L7"/>
<evidence type="ECO:0000256" key="2">
    <source>
        <dbReference type="ARBA" id="ARBA00004286"/>
    </source>
</evidence>
<dbReference type="PANTHER" id="PTHR21206">
    <property type="entry name" value="SLD5 PROTEIN"/>
    <property type="match status" value="1"/>
</dbReference>
<evidence type="ECO:0000256" key="1">
    <source>
        <dbReference type="ARBA" id="ARBA00004123"/>
    </source>
</evidence>
<comment type="similarity">
    <text evidence="3 8">Belongs to the GINS4/SLD5 family.</text>
</comment>
<keyword evidence="6 8" id="KW-0235">DNA replication</keyword>
<proteinExistence type="inferred from homology"/>
<keyword evidence="12" id="KW-1185">Reference proteome</keyword>
<evidence type="ECO:0000256" key="5">
    <source>
        <dbReference type="ARBA" id="ARBA00022454"/>
    </source>
</evidence>
<dbReference type="SUPFAM" id="SSF158573">
    <property type="entry name" value="GINS helical bundle-like"/>
    <property type="match status" value="1"/>
</dbReference>
<evidence type="ECO:0000256" key="3">
    <source>
        <dbReference type="ARBA" id="ARBA00008187"/>
    </source>
</evidence>
<dbReference type="InterPro" id="IPR036224">
    <property type="entry name" value="GINS_bundle-like_dom_sf"/>
</dbReference>
<dbReference type="CDD" id="cd21692">
    <property type="entry name" value="GINS_B_Sld5"/>
    <property type="match status" value="1"/>
</dbReference>
<evidence type="ECO:0000256" key="4">
    <source>
        <dbReference type="ARBA" id="ARBA00014804"/>
    </source>
</evidence>
<dbReference type="Gene3D" id="3.40.5.60">
    <property type="match status" value="1"/>
</dbReference>
<dbReference type="GO" id="GO:0006261">
    <property type="term" value="P:DNA-templated DNA replication"/>
    <property type="evidence" value="ECO:0007669"/>
    <property type="project" value="InterPro"/>
</dbReference>
<accession>A0A7R8Z1L7</accession>
<dbReference type="OMA" id="ILETAWI"/>
<dbReference type="FunFam" id="1.20.58.1030:FF:000002">
    <property type="entry name" value="DNA replication complex GINS protein SLD5"/>
    <property type="match status" value="1"/>
</dbReference>
<comment type="subcellular location">
    <subcellularLocation>
        <location evidence="2">Chromosome</location>
    </subcellularLocation>
    <subcellularLocation>
        <location evidence="1 8">Nucleus</location>
    </subcellularLocation>
</comment>
<dbReference type="Pfam" id="PF16922">
    <property type="entry name" value="SLD5_C"/>
    <property type="match status" value="1"/>
</dbReference>
<dbReference type="AlphaFoldDB" id="A0A7R8Z1L7"/>
<dbReference type="FunCoup" id="A0A7R8Z1L7">
    <property type="interactions" value="1194"/>
</dbReference>
<keyword evidence="5" id="KW-0158">Chromosome</keyword>
<dbReference type="InterPro" id="IPR021151">
    <property type="entry name" value="GINS_A"/>
</dbReference>